<dbReference type="GO" id="GO:0005506">
    <property type="term" value="F:iron ion binding"/>
    <property type="evidence" value="ECO:0007669"/>
    <property type="project" value="InterPro"/>
</dbReference>
<dbReference type="InterPro" id="IPR037165">
    <property type="entry name" value="AldOxase/xan_DH_Mopterin-bd_sf"/>
</dbReference>
<keyword evidence="4" id="KW-1185">Reference proteome</keyword>
<dbReference type="Proteomes" id="UP000762676">
    <property type="component" value="Unassembled WGS sequence"/>
</dbReference>
<dbReference type="PANTHER" id="PTHR11908:SF132">
    <property type="entry name" value="ALDEHYDE OXIDASE 1-RELATED"/>
    <property type="match status" value="1"/>
</dbReference>
<dbReference type="SUPFAM" id="SSF56003">
    <property type="entry name" value="Molybdenum cofactor-binding domain"/>
    <property type="match status" value="1"/>
</dbReference>
<dbReference type="AlphaFoldDB" id="A0AAV4G702"/>
<sequence length="112" mass="12370">MESMMEHVARSLGKDEVAVRQANLYVNGQVCAYELNIPMDKIRVKKASTVNNANSTTSGGSITSELACLGVIEACAILKKRMAPVKETMHDPTWEQLVTKCFQQEIDMTASY</sequence>
<proteinExistence type="predicted"/>
<gene>
    <name evidence="3" type="ORF">ElyMa_002337400</name>
</gene>
<organism evidence="3 4">
    <name type="scientific">Elysia marginata</name>
    <dbReference type="NCBI Taxonomy" id="1093978"/>
    <lineage>
        <taxon>Eukaryota</taxon>
        <taxon>Metazoa</taxon>
        <taxon>Spiralia</taxon>
        <taxon>Lophotrochozoa</taxon>
        <taxon>Mollusca</taxon>
        <taxon>Gastropoda</taxon>
        <taxon>Heterobranchia</taxon>
        <taxon>Euthyneura</taxon>
        <taxon>Panpulmonata</taxon>
        <taxon>Sacoglossa</taxon>
        <taxon>Placobranchoidea</taxon>
        <taxon>Plakobranchidae</taxon>
        <taxon>Elysia</taxon>
    </lineage>
</organism>
<dbReference type="GO" id="GO:0016491">
    <property type="term" value="F:oxidoreductase activity"/>
    <property type="evidence" value="ECO:0007669"/>
    <property type="project" value="InterPro"/>
</dbReference>
<comment type="caution">
    <text evidence="3">The sequence shown here is derived from an EMBL/GenBank/DDBJ whole genome shotgun (WGS) entry which is preliminary data.</text>
</comment>
<protein>
    <submittedName>
        <fullName evidence="3">Aldehyde oxidase</fullName>
    </submittedName>
</protein>
<accession>A0AAV4G702</accession>
<keyword evidence="1" id="KW-0500">Molybdenum</keyword>
<reference evidence="3 4" key="1">
    <citation type="journal article" date="2021" name="Elife">
        <title>Chloroplast acquisition without the gene transfer in kleptoplastic sea slugs, Plakobranchus ocellatus.</title>
        <authorList>
            <person name="Maeda T."/>
            <person name="Takahashi S."/>
            <person name="Yoshida T."/>
            <person name="Shimamura S."/>
            <person name="Takaki Y."/>
            <person name="Nagai Y."/>
            <person name="Toyoda A."/>
            <person name="Suzuki Y."/>
            <person name="Arimoto A."/>
            <person name="Ishii H."/>
            <person name="Satoh N."/>
            <person name="Nishiyama T."/>
            <person name="Hasebe M."/>
            <person name="Maruyama T."/>
            <person name="Minagawa J."/>
            <person name="Obokata J."/>
            <person name="Shigenobu S."/>
        </authorList>
    </citation>
    <scope>NUCLEOTIDE SEQUENCE [LARGE SCALE GENOMIC DNA]</scope>
</reference>
<evidence type="ECO:0000259" key="2">
    <source>
        <dbReference type="Pfam" id="PF20256"/>
    </source>
</evidence>
<dbReference type="InterPro" id="IPR016208">
    <property type="entry name" value="Ald_Oxase/xanthine_DH-like"/>
</dbReference>
<evidence type="ECO:0000256" key="1">
    <source>
        <dbReference type="ARBA" id="ARBA00022505"/>
    </source>
</evidence>
<dbReference type="PANTHER" id="PTHR11908">
    <property type="entry name" value="XANTHINE DEHYDROGENASE"/>
    <property type="match status" value="1"/>
</dbReference>
<feature type="non-terminal residue" evidence="3">
    <location>
        <position position="112"/>
    </location>
</feature>
<dbReference type="Gene3D" id="3.30.365.10">
    <property type="entry name" value="Aldehyde oxidase/xanthine dehydrogenase, molybdopterin binding domain"/>
    <property type="match status" value="1"/>
</dbReference>
<evidence type="ECO:0000313" key="3">
    <source>
        <dbReference type="EMBL" id="GFR81298.1"/>
    </source>
</evidence>
<feature type="domain" description="Aldehyde oxidase/xanthine dehydrogenase second molybdopterin binding" evidence="2">
    <location>
        <begin position="28"/>
        <end position="110"/>
    </location>
</feature>
<name>A0AAV4G702_9GAST</name>
<dbReference type="Pfam" id="PF20256">
    <property type="entry name" value="MoCoBD_2"/>
    <property type="match status" value="1"/>
</dbReference>
<dbReference type="InterPro" id="IPR046867">
    <property type="entry name" value="AldOxase/xan_DH_MoCoBD2"/>
</dbReference>
<dbReference type="EMBL" id="BMAT01004814">
    <property type="protein sequence ID" value="GFR81298.1"/>
    <property type="molecule type" value="Genomic_DNA"/>
</dbReference>
<evidence type="ECO:0000313" key="4">
    <source>
        <dbReference type="Proteomes" id="UP000762676"/>
    </source>
</evidence>